<dbReference type="EMBL" id="CAJOBE010001942">
    <property type="protein sequence ID" value="CAF3787201.1"/>
    <property type="molecule type" value="Genomic_DNA"/>
</dbReference>
<gene>
    <name evidence="3" type="ORF">FNK824_LOCUS14227</name>
    <name evidence="2" type="ORF">SEV965_LOCUS17673</name>
</gene>
<dbReference type="InterPro" id="IPR013087">
    <property type="entry name" value="Znf_C2H2_type"/>
</dbReference>
<feature type="domain" description="C2H2-type" evidence="1">
    <location>
        <begin position="12"/>
        <end position="33"/>
    </location>
</feature>
<evidence type="ECO:0000259" key="1">
    <source>
        <dbReference type="PROSITE" id="PS00028"/>
    </source>
</evidence>
<evidence type="ECO:0000313" key="2">
    <source>
        <dbReference type="EMBL" id="CAF1135912.1"/>
    </source>
</evidence>
<dbReference type="Proteomes" id="UP000663874">
    <property type="component" value="Unassembled WGS sequence"/>
</dbReference>
<reference evidence="2" key="1">
    <citation type="submission" date="2021-02" db="EMBL/GenBank/DDBJ databases">
        <authorList>
            <person name="Nowell W R."/>
        </authorList>
    </citation>
    <scope>NUCLEOTIDE SEQUENCE</scope>
</reference>
<name>A0A814RP12_9BILA</name>
<evidence type="ECO:0000313" key="3">
    <source>
        <dbReference type="EMBL" id="CAF3787201.1"/>
    </source>
</evidence>
<sequence length="586" mass="69192">MASSTVHQKFICHFCFDEFRNRSSLLSHFSYCHMNISSKRNTEPNSNLPRLNKKDHDLLHMLKLHRFNDKLISYKQKDKTNSFLQMPLSCRYISYSKQSSFDDSTCNTNNSLLNNNNNNNNNNQFEEKILYNTINTKSSSYYHTYKYSRREQKNFYASVKRARLKKQYTIIKKSHTNSLIFNKENFSINLPTKINSRQQLNTNANNSYPLIFDPNFHTLVKLSTNNLFQNYFSNINIYFHLINSIASQEFQIIINSNDNQQHISYTAYSFINILRQTMADYSLNLQKNFKRNYFQTFQHNDQQIIIPFKIPRYDQTISSSSNIQIDNNDHNLETQIDNSVSSIPINNNNFIQIENNEMNNSIVHPVQSDSILIDHQQSRDRTSTQSIQTSFIPIIEEQKTNRSSSPIFLKKQKIEPIQNDQSNFPIERPRIRIINGSNDNRKQSSSGKKIYKSNNQVDENSTIKPIRMSTRKNSIKTEIITEMNPSFETKPIILSSNEISKEWLTHNVFYRCHACSHEEFFVVLSRECINLHVSSKHGNMEENFKQRLSNFLNNRGRSLKIFQHYLKWQQPWSEKQIEQIFKLSNK</sequence>
<dbReference type="PROSITE" id="PS00028">
    <property type="entry name" value="ZINC_FINGER_C2H2_1"/>
    <property type="match status" value="1"/>
</dbReference>
<comment type="caution">
    <text evidence="2">The sequence shown here is derived from an EMBL/GenBank/DDBJ whole genome shotgun (WGS) entry which is preliminary data.</text>
</comment>
<dbReference type="AlphaFoldDB" id="A0A814RP12"/>
<dbReference type="EMBL" id="CAJNOU010001020">
    <property type="protein sequence ID" value="CAF1135912.1"/>
    <property type="molecule type" value="Genomic_DNA"/>
</dbReference>
<dbReference type="Proteomes" id="UP000663889">
    <property type="component" value="Unassembled WGS sequence"/>
</dbReference>
<organism evidence="2 4">
    <name type="scientific">Rotaria sordida</name>
    <dbReference type="NCBI Taxonomy" id="392033"/>
    <lineage>
        <taxon>Eukaryota</taxon>
        <taxon>Metazoa</taxon>
        <taxon>Spiralia</taxon>
        <taxon>Gnathifera</taxon>
        <taxon>Rotifera</taxon>
        <taxon>Eurotatoria</taxon>
        <taxon>Bdelloidea</taxon>
        <taxon>Philodinida</taxon>
        <taxon>Philodinidae</taxon>
        <taxon>Rotaria</taxon>
    </lineage>
</organism>
<accession>A0A814RP12</accession>
<protein>
    <recommendedName>
        <fullName evidence="1">C2H2-type domain-containing protein</fullName>
    </recommendedName>
</protein>
<proteinExistence type="predicted"/>
<evidence type="ECO:0000313" key="4">
    <source>
        <dbReference type="Proteomes" id="UP000663889"/>
    </source>
</evidence>